<organism evidence="1">
    <name type="scientific">Thermococcus litoralis</name>
    <dbReference type="NCBI Taxonomy" id="2265"/>
    <lineage>
        <taxon>Archaea</taxon>
        <taxon>Methanobacteriati</taxon>
        <taxon>Methanobacteriota</taxon>
        <taxon>Thermococci</taxon>
        <taxon>Thermococcales</taxon>
        <taxon>Thermococcaceae</taxon>
        <taxon>Thermococcus</taxon>
    </lineage>
</organism>
<sequence length="76" mass="8960">MRVVSRTKLQEKIIKKALELGLTEEGFNLFNVYKSQYSLILKTLQRVGMIYKKESFYYTSPHFGNVPESIGRLWKD</sequence>
<comment type="caution">
    <text evidence="1">The sequence shown here is derived from an EMBL/GenBank/DDBJ whole genome shotgun (WGS) entry which is preliminary data.</text>
</comment>
<dbReference type="AlphaFoldDB" id="A0A7C5PAJ8"/>
<dbReference type="Proteomes" id="UP000886217">
    <property type="component" value="Unassembled WGS sequence"/>
</dbReference>
<protein>
    <submittedName>
        <fullName evidence="1">Uncharacterized protein</fullName>
    </submittedName>
</protein>
<accession>A0A7C5PAJ8</accession>
<proteinExistence type="predicted"/>
<dbReference type="EMBL" id="DRTU01000366">
    <property type="protein sequence ID" value="HHI01570.1"/>
    <property type="molecule type" value="Genomic_DNA"/>
</dbReference>
<name>A0A7C5PAJ8_THELI</name>
<gene>
    <name evidence="1" type="ORF">ENL40_09015</name>
</gene>
<reference evidence="1" key="1">
    <citation type="journal article" date="2020" name="mSystems">
        <title>Genome- and Community-Level Interaction Insights into Carbon Utilization and Element Cycling Functions of Hydrothermarchaeota in Hydrothermal Sediment.</title>
        <authorList>
            <person name="Zhou Z."/>
            <person name="Liu Y."/>
            <person name="Xu W."/>
            <person name="Pan J."/>
            <person name="Luo Z.H."/>
            <person name="Li M."/>
        </authorList>
    </citation>
    <scope>NUCLEOTIDE SEQUENCE [LARGE SCALE GENOMIC DNA]</scope>
    <source>
        <strain evidence="1">HyVt-93</strain>
    </source>
</reference>
<evidence type="ECO:0000313" key="1">
    <source>
        <dbReference type="EMBL" id="HHI01570.1"/>
    </source>
</evidence>